<feature type="chain" id="PRO_5045711578" description="Pentapeptide MXKDX repeat protein" evidence="2">
    <location>
        <begin position="24"/>
        <end position="86"/>
    </location>
</feature>
<feature type="compositionally biased region" description="Basic and acidic residues" evidence="1">
    <location>
        <begin position="22"/>
        <end position="48"/>
    </location>
</feature>
<organism evidence="3 4">
    <name type="scientific">Anaeromyxobacter paludicola</name>
    <dbReference type="NCBI Taxonomy" id="2918171"/>
    <lineage>
        <taxon>Bacteria</taxon>
        <taxon>Pseudomonadati</taxon>
        <taxon>Myxococcota</taxon>
        <taxon>Myxococcia</taxon>
        <taxon>Myxococcales</taxon>
        <taxon>Cystobacterineae</taxon>
        <taxon>Anaeromyxobacteraceae</taxon>
        <taxon>Anaeromyxobacter</taxon>
    </lineage>
</organism>
<reference evidence="4" key="1">
    <citation type="journal article" date="2022" name="Int. J. Syst. Evol. Microbiol.">
        <title>Anaeromyxobacter oryzae sp. nov., Anaeromyxobacter diazotrophicus sp. nov. and Anaeromyxobacter paludicola sp. nov., isolated from paddy soils.</title>
        <authorList>
            <person name="Itoh H."/>
            <person name="Xu Z."/>
            <person name="Mise K."/>
            <person name="Masuda Y."/>
            <person name="Ushijima N."/>
            <person name="Hayakawa C."/>
            <person name="Shiratori Y."/>
            <person name="Senoo K."/>
        </authorList>
    </citation>
    <scope>NUCLEOTIDE SEQUENCE [LARGE SCALE GENOMIC DNA]</scope>
    <source>
        <strain evidence="4">Red630</strain>
    </source>
</reference>
<protein>
    <recommendedName>
        <fullName evidence="5">Pentapeptide MXKDX repeat protein</fullName>
    </recommendedName>
</protein>
<proteinExistence type="predicted"/>
<feature type="region of interest" description="Disordered" evidence="1">
    <location>
        <begin position="15"/>
        <end position="86"/>
    </location>
</feature>
<dbReference type="EMBL" id="AP025592">
    <property type="protein sequence ID" value="BDG09781.1"/>
    <property type="molecule type" value="Genomic_DNA"/>
</dbReference>
<name>A0ABM7XD31_9BACT</name>
<evidence type="ECO:0000256" key="2">
    <source>
        <dbReference type="SAM" id="SignalP"/>
    </source>
</evidence>
<sequence length="86" mass="9315">MTLKLTALLAAAGLALAASPVRAEDEKTDTSTSVEKKDKADGTTEKKVDKKVKHKKKGMKTSKKHVEDKTTTDANGNVVDHQHTEK</sequence>
<dbReference type="Proteomes" id="UP001162734">
    <property type="component" value="Chromosome"/>
</dbReference>
<keyword evidence="4" id="KW-1185">Reference proteome</keyword>
<accession>A0ABM7XD31</accession>
<evidence type="ECO:0000256" key="1">
    <source>
        <dbReference type="SAM" id="MobiDB-lite"/>
    </source>
</evidence>
<keyword evidence="2" id="KW-0732">Signal</keyword>
<evidence type="ECO:0000313" key="4">
    <source>
        <dbReference type="Proteomes" id="UP001162734"/>
    </source>
</evidence>
<dbReference type="RefSeq" id="WP_248342115.1">
    <property type="nucleotide sequence ID" value="NZ_AP025592.1"/>
</dbReference>
<evidence type="ECO:0000313" key="3">
    <source>
        <dbReference type="EMBL" id="BDG09781.1"/>
    </source>
</evidence>
<feature type="signal peptide" evidence="2">
    <location>
        <begin position="1"/>
        <end position="23"/>
    </location>
</feature>
<evidence type="ECO:0008006" key="5">
    <source>
        <dbReference type="Google" id="ProtNLM"/>
    </source>
</evidence>
<gene>
    <name evidence="3" type="ORF">AMPC_28940</name>
</gene>
<feature type="compositionally biased region" description="Basic residues" evidence="1">
    <location>
        <begin position="49"/>
        <end position="63"/>
    </location>
</feature>